<gene>
    <name evidence="1" type="ORF">OXU80_23555</name>
</gene>
<dbReference type="Proteomes" id="UP001163223">
    <property type="component" value="Chromosome"/>
</dbReference>
<accession>A0ACD4NLS5</accession>
<evidence type="ECO:0000313" key="2">
    <source>
        <dbReference type="Proteomes" id="UP001163223"/>
    </source>
</evidence>
<proteinExistence type="predicted"/>
<reference evidence="1" key="1">
    <citation type="submission" date="2022-11" db="EMBL/GenBank/DDBJ databases">
        <title>beta-Carotene-producing bacterium, Jeongeuplla avenae sp. nov., alleviates the salt stress of Arabidopsis seedlings.</title>
        <authorList>
            <person name="Jiang L."/>
            <person name="Lee J."/>
        </authorList>
    </citation>
    <scope>NUCLEOTIDE SEQUENCE</scope>
    <source>
        <strain evidence="1">DY_R2A_6</strain>
    </source>
</reference>
<sequence>MLFVPLPFIVSGLLGLLLLRTIRSREEAWREEGLFLLLVAAYAIQSVLVGLRWGYDMRGLVPIQAMLAVALPPLSWLAFQGLAGSAAAGRGVPPVAHAAGPLLAVLLLVVWPDPLDALIIALFIGYGAALLWQARQGTDGLGASRIEAALGSHRSLVATGVALVSSGAVDLAIGLDTAWSGGRHAAALVSGGNMLAILALGWAAWTAGESVVAPAAQAPGAASPADPPPARVPAEGIEDDADLAAIAKAVEALMAERHLYRDVDLNLDRLARRLGRPARAVSRAINRTTGLSVSQYVNNQRVAEACRLLAHTQEPVTRILFEAGFQTKSNFNREFQRVTGTTPSAWRRASASACAD</sequence>
<keyword evidence="2" id="KW-1185">Reference proteome</keyword>
<protein>
    <submittedName>
        <fullName evidence="1">AraC family transcriptional regulator</fullName>
    </submittedName>
</protein>
<name>A0ACD4NLS5_9HYPH</name>
<evidence type="ECO:0000313" key="1">
    <source>
        <dbReference type="EMBL" id="WAJ27786.1"/>
    </source>
</evidence>
<organism evidence="1 2">
    <name type="scientific">Antarcticirhabdus aurantiaca</name>
    <dbReference type="NCBI Taxonomy" id="2606717"/>
    <lineage>
        <taxon>Bacteria</taxon>
        <taxon>Pseudomonadati</taxon>
        <taxon>Pseudomonadota</taxon>
        <taxon>Alphaproteobacteria</taxon>
        <taxon>Hyphomicrobiales</taxon>
        <taxon>Aurantimonadaceae</taxon>
        <taxon>Antarcticirhabdus</taxon>
    </lineage>
</organism>
<dbReference type="EMBL" id="CP113520">
    <property type="protein sequence ID" value="WAJ27786.1"/>
    <property type="molecule type" value="Genomic_DNA"/>
</dbReference>